<dbReference type="GO" id="GO:0016020">
    <property type="term" value="C:membrane"/>
    <property type="evidence" value="ECO:0007669"/>
    <property type="project" value="UniProtKB-SubCell"/>
</dbReference>
<keyword evidence="2 8" id="KW-0812">Transmembrane</keyword>
<dbReference type="GO" id="GO:0042147">
    <property type="term" value="P:retrograde transport, endosome to Golgi"/>
    <property type="evidence" value="ECO:0007669"/>
    <property type="project" value="TreeGrafter"/>
</dbReference>
<evidence type="ECO:0000313" key="10">
    <source>
        <dbReference type="EMBL" id="PRP79184.1"/>
    </source>
</evidence>
<reference evidence="9 11" key="1">
    <citation type="journal article" date="2018" name="Genome Biol. Evol.">
        <title>Multiple Roots of Fruiting Body Formation in Amoebozoa.</title>
        <authorList>
            <person name="Hillmann F."/>
            <person name="Forbes G."/>
            <person name="Novohradska S."/>
            <person name="Ferling I."/>
            <person name="Riege K."/>
            <person name="Groth M."/>
            <person name="Westermann M."/>
            <person name="Marz M."/>
            <person name="Spaller T."/>
            <person name="Winckler T."/>
            <person name="Schaap P."/>
            <person name="Glockner G."/>
        </authorList>
    </citation>
    <scope>NUCLEOTIDE SEQUENCE [LARGE SCALE GENOMIC DNA]</scope>
    <source>
        <strain evidence="9 11">Jena</strain>
    </source>
</reference>
<evidence type="ECO:0000256" key="3">
    <source>
        <dbReference type="ARBA" id="ARBA00022737"/>
    </source>
</evidence>
<dbReference type="AlphaFoldDB" id="A0A2P6N2D2"/>
<protein>
    <recommendedName>
        <fullName evidence="6">Solute carrier family 66 member 2</fullName>
    </recommendedName>
    <alternativeName>
        <fullName evidence="7">PQ-loop repeat-containing protein 1</fullName>
    </alternativeName>
</protein>
<evidence type="ECO:0000256" key="1">
    <source>
        <dbReference type="ARBA" id="ARBA00004141"/>
    </source>
</evidence>
<organism evidence="9 11">
    <name type="scientific">Planoprotostelium fungivorum</name>
    <dbReference type="NCBI Taxonomy" id="1890364"/>
    <lineage>
        <taxon>Eukaryota</taxon>
        <taxon>Amoebozoa</taxon>
        <taxon>Evosea</taxon>
        <taxon>Variosea</taxon>
        <taxon>Cavosteliida</taxon>
        <taxon>Cavosteliaceae</taxon>
        <taxon>Planoprotostelium</taxon>
    </lineage>
</organism>
<dbReference type="GO" id="GO:0045332">
    <property type="term" value="P:phospholipid translocation"/>
    <property type="evidence" value="ECO:0007669"/>
    <property type="project" value="TreeGrafter"/>
</dbReference>
<evidence type="ECO:0000256" key="4">
    <source>
        <dbReference type="ARBA" id="ARBA00022989"/>
    </source>
</evidence>
<dbReference type="InterPro" id="IPR052241">
    <property type="entry name" value="SLC66/Scramblase_ANY1"/>
</dbReference>
<dbReference type="FunFam" id="1.20.1280.290:FF:000008">
    <property type="entry name" value="PQ-loop repeat-containing protein 1"/>
    <property type="match status" value="1"/>
</dbReference>
<keyword evidence="3" id="KW-0677">Repeat</keyword>
<dbReference type="OrthoDB" id="292213at2759"/>
<dbReference type="GO" id="GO:0005829">
    <property type="term" value="C:cytosol"/>
    <property type="evidence" value="ECO:0007669"/>
    <property type="project" value="GOC"/>
</dbReference>
<sequence length="226" mass="25128">MEIFGYIFDAIMVFAPVLGYIPQYKSFEKKQSSEGFSTRVSLILLVSNILRCIFRIGKPFENTLLFQSIVMIIAQLVMLEACVRLSPTSAAARRRTILQDPTSVKDFWNWTDYNSYLFFLGAFTFAILLVSGIFASPVYWEVLGTVALLTESCLGVPQALDNHRNGSTAGLSWALIGSWLGGDLFKTIYFIATGAPFQFLACGVIQIVVDFIIVAQIYASEGAQRK</sequence>
<gene>
    <name evidence="9" type="ORF">PROFUN_11626</name>
    <name evidence="10" type="ORF">PROFUN_13064</name>
</gene>
<dbReference type="EMBL" id="MDYQ01000240">
    <property type="protein sequence ID" value="PRP78114.1"/>
    <property type="molecule type" value="Genomic_DNA"/>
</dbReference>
<name>A0A2P6N2D2_9EUKA</name>
<keyword evidence="4 8" id="KW-1133">Transmembrane helix</keyword>
<dbReference type="Pfam" id="PF04193">
    <property type="entry name" value="PQ-loop"/>
    <property type="match status" value="2"/>
</dbReference>
<dbReference type="FunFam" id="1.20.1280.290:FF:000005">
    <property type="entry name" value="PQ-loop repeat-containing protein 1"/>
    <property type="match status" value="1"/>
</dbReference>
<dbReference type="FunCoup" id="A0A2P6N2D2">
    <property type="interactions" value="45"/>
</dbReference>
<evidence type="ECO:0000256" key="6">
    <source>
        <dbReference type="ARBA" id="ARBA00040648"/>
    </source>
</evidence>
<dbReference type="GO" id="GO:0005802">
    <property type="term" value="C:trans-Golgi network"/>
    <property type="evidence" value="ECO:0007669"/>
    <property type="project" value="TreeGrafter"/>
</dbReference>
<dbReference type="PANTHER" id="PTHR14856">
    <property type="entry name" value="PQ-LOOP REPEAT-CONTAINING PROTEIN 1-LIKE PROTEIN"/>
    <property type="match status" value="1"/>
</dbReference>
<evidence type="ECO:0000256" key="8">
    <source>
        <dbReference type="SAM" id="Phobius"/>
    </source>
</evidence>
<dbReference type="PANTHER" id="PTHR14856:SF9">
    <property type="entry name" value="PQ-LOOP REPEAT-CONTAINING PROTEIN 1"/>
    <property type="match status" value="1"/>
</dbReference>
<feature type="transmembrane region" description="Helical" evidence="8">
    <location>
        <begin position="36"/>
        <end position="57"/>
    </location>
</feature>
<comment type="subcellular location">
    <subcellularLocation>
        <location evidence="1">Membrane</location>
        <topology evidence="1">Multi-pass membrane protein</topology>
    </subcellularLocation>
</comment>
<dbReference type="STRING" id="1890364.A0A2P6N2D2"/>
<comment type="caution">
    <text evidence="9">The sequence shown here is derived from an EMBL/GenBank/DDBJ whole genome shotgun (WGS) entry which is preliminary data.</text>
</comment>
<evidence type="ECO:0000313" key="11">
    <source>
        <dbReference type="Proteomes" id="UP000241769"/>
    </source>
</evidence>
<dbReference type="Proteomes" id="UP000241769">
    <property type="component" value="Unassembled WGS sequence"/>
</dbReference>
<dbReference type="InParanoid" id="A0A2P6N2D2"/>
<evidence type="ECO:0000256" key="5">
    <source>
        <dbReference type="ARBA" id="ARBA00023136"/>
    </source>
</evidence>
<keyword evidence="11" id="KW-1185">Reference proteome</keyword>
<feature type="transmembrane region" description="Helical" evidence="8">
    <location>
        <begin position="116"/>
        <end position="140"/>
    </location>
</feature>
<dbReference type="GO" id="GO:0005768">
    <property type="term" value="C:endosome"/>
    <property type="evidence" value="ECO:0007669"/>
    <property type="project" value="TreeGrafter"/>
</dbReference>
<accession>A0A2P6N2D2</accession>
<keyword evidence="5 8" id="KW-0472">Membrane</keyword>
<proteinExistence type="predicted"/>
<dbReference type="InterPro" id="IPR006603">
    <property type="entry name" value="PQ-loop_rpt"/>
</dbReference>
<dbReference type="SMART" id="SM00679">
    <property type="entry name" value="CTNS"/>
    <property type="match status" value="2"/>
</dbReference>
<evidence type="ECO:0000313" key="9">
    <source>
        <dbReference type="EMBL" id="PRP78114.1"/>
    </source>
</evidence>
<dbReference type="EMBL" id="MDYQ01000194">
    <property type="protein sequence ID" value="PRP79184.1"/>
    <property type="molecule type" value="Genomic_DNA"/>
</dbReference>
<feature type="transmembrane region" description="Helical" evidence="8">
    <location>
        <begin position="6"/>
        <end position="24"/>
    </location>
</feature>
<feature type="transmembrane region" description="Helical" evidence="8">
    <location>
        <begin position="63"/>
        <end position="85"/>
    </location>
</feature>
<evidence type="ECO:0000256" key="7">
    <source>
        <dbReference type="ARBA" id="ARBA00043159"/>
    </source>
</evidence>
<dbReference type="Gene3D" id="1.20.1280.290">
    <property type="match status" value="2"/>
</dbReference>
<evidence type="ECO:0000256" key="2">
    <source>
        <dbReference type="ARBA" id="ARBA00022692"/>
    </source>
</evidence>